<evidence type="ECO:0000256" key="1">
    <source>
        <dbReference type="SAM" id="MobiDB-lite"/>
    </source>
</evidence>
<accession>A0AAU9FC91</accession>
<organism evidence="2 3">
    <name type="scientific">Drosophila madeirensis</name>
    <name type="common">Fruit fly</name>
    <dbReference type="NCBI Taxonomy" id="30013"/>
    <lineage>
        <taxon>Eukaryota</taxon>
        <taxon>Metazoa</taxon>
        <taxon>Ecdysozoa</taxon>
        <taxon>Arthropoda</taxon>
        <taxon>Hexapoda</taxon>
        <taxon>Insecta</taxon>
        <taxon>Pterygota</taxon>
        <taxon>Neoptera</taxon>
        <taxon>Endopterygota</taxon>
        <taxon>Diptera</taxon>
        <taxon>Brachycera</taxon>
        <taxon>Muscomorpha</taxon>
        <taxon>Ephydroidea</taxon>
        <taxon>Drosophilidae</taxon>
        <taxon>Drosophila</taxon>
        <taxon>Sophophora</taxon>
    </lineage>
</organism>
<evidence type="ECO:0000313" key="2">
    <source>
        <dbReference type="EMBL" id="BFF93275.1"/>
    </source>
</evidence>
<proteinExistence type="predicted"/>
<feature type="compositionally biased region" description="Basic and acidic residues" evidence="1">
    <location>
        <begin position="257"/>
        <end position="286"/>
    </location>
</feature>
<dbReference type="PANTHER" id="PTHR17598:SF13">
    <property type="entry name" value="DNA POLYMERASE DELTA SUBUNIT 3"/>
    <property type="match status" value="1"/>
</dbReference>
<protein>
    <submittedName>
        <fullName evidence="2">Uncharacterized protein</fullName>
    </submittedName>
</protein>
<dbReference type="GO" id="GO:0006271">
    <property type="term" value="P:DNA strand elongation involved in DNA replication"/>
    <property type="evidence" value="ECO:0007669"/>
    <property type="project" value="TreeGrafter"/>
</dbReference>
<dbReference type="Proteomes" id="UP001500889">
    <property type="component" value="Chromosome U"/>
</dbReference>
<feature type="compositionally biased region" description="Acidic residues" evidence="1">
    <location>
        <begin position="360"/>
        <end position="376"/>
    </location>
</feature>
<dbReference type="EMBL" id="AP029264">
    <property type="protein sequence ID" value="BFF93275.1"/>
    <property type="molecule type" value="Genomic_DNA"/>
</dbReference>
<reference evidence="2 3" key="1">
    <citation type="submission" date="2024-02" db="EMBL/GenBank/DDBJ databases">
        <title>A chromosome-level genome assembly of Drosophila madeirensis, a fruit fly species endemic to Madeira island.</title>
        <authorList>
            <person name="Tomihara K."/>
            <person name="Llopart A."/>
            <person name="Yamamoto D."/>
        </authorList>
    </citation>
    <scope>NUCLEOTIDE SEQUENCE [LARGE SCALE GENOMIC DNA]</scope>
    <source>
        <strain evidence="2 3">RF1</strain>
    </source>
</reference>
<feature type="compositionally biased region" description="Polar residues" evidence="1">
    <location>
        <begin position="162"/>
        <end position="174"/>
    </location>
</feature>
<sequence length="447" mass="49085">MGLKKALNNCLINFDCRVMVTDLLEEYKLSYKEVNDTLEAYIKGKEPATRFEKRFLVHGTGQTNGTNDEFYTIVQESKLEDWRTKLRDAQWQLYSVEIAGGSKSPATVFRPMQHLEVQLAGVERRSGTRIAEDRATNGVQNSGPSTNGVQKAPTAMNDGFKTATNGFRNPSNSKENTETELMKTSPKEQASKGKAAKKGSINSFFSPAGAGAPAASNKSKEVKATPSKANTMDTFFKKQPAGGAAATAVKKLSPESQTKKSPESQIKKSPDSQAKKSPLNEEKKESTANMSIQLFDDESAESSEEEKELNKIRRKVMASDNEFDEEKPTTSKRRRISDSEDEEQQPTKKSAEEEVHTVDDEMEADPSNETFLDDDGFVVTQRKPTKPSKAFKTMASPVNSAAAAKNKYSPSHSVAGAKKKSPLATTKVGKEASKSKQGNLMSFFTKK</sequence>
<dbReference type="InterPro" id="IPR019038">
    <property type="entry name" value="POLD3"/>
</dbReference>
<keyword evidence="3" id="KW-1185">Reference proteome</keyword>
<feature type="region of interest" description="Disordered" evidence="1">
    <location>
        <begin position="130"/>
        <end position="447"/>
    </location>
</feature>
<feature type="compositionally biased region" description="Polar residues" evidence="1">
    <location>
        <begin position="137"/>
        <end position="149"/>
    </location>
</feature>
<dbReference type="GO" id="GO:0043625">
    <property type="term" value="C:delta DNA polymerase complex"/>
    <property type="evidence" value="ECO:0007669"/>
    <property type="project" value="InterPro"/>
</dbReference>
<dbReference type="GO" id="GO:0003887">
    <property type="term" value="F:DNA-directed DNA polymerase activity"/>
    <property type="evidence" value="ECO:0007669"/>
    <property type="project" value="TreeGrafter"/>
</dbReference>
<gene>
    <name evidence="2" type="ORF">DMAD_11156</name>
</gene>
<evidence type="ECO:0000313" key="3">
    <source>
        <dbReference type="Proteomes" id="UP001500889"/>
    </source>
</evidence>
<dbReference type="GO" id="GO:0006297">
    <property type="term" value="P:nucleotide-excision repair, DNA gap filling"/>
    <property type="evidence" value="ECO:0007669"/>
    <property type="project" value="TreeGrafter"/>
</dbReference>
<feature type="compositionally biased region" description="Low complexity" evidence="1">
    <location>
        <begin position="198"/>
        <end position="216"/>
    </location>
</feature>
<feature type="compositionally biased region" description="Polar residues" evidence="1">
    <location>
        <begin position="435"/>
        <end position="447"/>
    </location>
</feature>
<dbReference type="AlphaFoldDB" id="A0AAU9FC91"/>
<dbReference type="Pfam" id="PF09507">
    <property type="entry name" value="CDC27"/>
    <property type="match status" value="1"/>
</dbReference>
<dbReference type="PANTHER" id="PTHR17598">
    <property type="entry name" value="DNA POLYMERASE DELTA SUBUNIT 3"/>
    <property type="match status" value="1"/>
</dbReference>
<dbReference type="GO" id="GO:1904161">
    <property type="term" value="P:DNA synthesis involved in UV-damage excision repair"/>
    <property type="evidence" value="ECO:0007669"/>
    <property type="project" value="TreeGrafter"/>
</dbReference>
<feature type="compositionally biased region" description="Basic and acidic residues" evidence="1">
    <location>
        <begin position="175"/>
        <end position="191"/>
    </location>
</feature>
<feature type="compositionally biased region" description="Acidic residues" evidence="1">
    <location>
        <begin position="295"/>
        <end position="307"/>
    </location>
</feature>
<feature type="compositionally biased region" description="Basic and acidic residues" evidence="1">
    <location>
        <begin position="345"/>
        <end position="359"/>
    </location>
</feature>
<name>A0AAU9FC91_DROMD</name>